<dbReference type="AlphaFoldDB" id="A0A1F5ZYU0"/>
<evidence type="ECO:0000256" key="1">
    <source>
        <dbReference type="ARBA" id="ARBA00007406"/>
    </source>
</evidence>
<dbReference type="GO" id="GO:0051287">
    <property type="term" value="F:NAD binding"/>
    <property type="evidence" value="ECO:0007669"/>
    <property type="project" value="InterPro"/>
</dbReference>
<dbReference type="PRINTS" id="PR00078">
    <property type="entry name" value="G3PDHDRGNASE"/>
</dbReference>
<evidence type="ECO:0000256" key="5">
    <source>
        <dbReference type="PIRSR" id="PIRSR000149-3"/>
    </source>
</evidence>
<feature type="binding site" evidence="5">
    <location>
        <begin position="13"/>
        <end position="14"/>
    </location>
    <ligand>
        <name>NAD(+)</name>
        <dbReference type="ChEBI" id="CHEBI:57540"/>
    </ligand>
</feature>
<dbReference type="CDD" id="cd05214">
    <property type="entry name" value="GAPDH_I_N"/>
    <property type="match status" value="1"/>
</dbReference>
<reference evidence="10 11" key="1">
    <citation type="journal article" date="2016" name="Nat. Commun.">
        <title>Thousands of microbial genomes shed light on interconnected biogeochemical processes in an aquifer system.</title>
        <authorList>
            <person name="Anantharaman K."/>
            <person name="Brown C.T."/>
            <person name="Hug L.A."/>
            <person name="Sharon I."/>
            <person name="Castelle C.J."/>
            <person name="Probst A.J."/>
            <person name="Thomas B.C."/>
            <person name="Singh A."/>
            <person name="Wilkins M.J."/>
            <person name="Karaoz U."/>
            <person name="Brodie E.L."/>
            <person name="Williams K.H."/>
            <person name="Hubbard S.S."/>
            <person name="Banfield J.F."/>
        </authorList>
    </citation>
    <scope>NUCLEOTIDE SEQUENCE [LARGE SCALE GENOMIC DNA]</scope>
</reference>
<dbReference type="EMBL" id="MFJM01000039">
    <property type="protein sequence ID" value="OGG17332.1"/>
    <property type="molecule type" value="Genomic_DNA"/>
</dbReference>
<dbReference type="FunFam" id="3.40.50.720:FF:000001">
    <property type="entry name" value="Glyceraldehyde-3-phosphate dehydrogenase"/>
    <property type="match status" value="1"/>
</dbReference>
<dbReference type="Pfam" id="PF00044">
    <property type="entry name" value="Gp_dh_N"/>
    <property type="match status" value="1"/>
</dbReference>
<dbReference type="InterPro" id="IPR020830">
    <property type="entry name" value="GlycerAld_3-P_DH_AS"/>
</dbReference>
<dbReference type="GO" id="GO:0006006">
    <property type="term" value="P:glucose metabolic process"/>
    <property type="evidence" value="ECO:0007669"/>
    <property type="project" value="InterPro"/>
</dbReference>
<dbReference type="InterPro" id="IPR020829">
    <property type="entry name" value="GlycerAld_3-P_DH_cat"/>
</dbReference>
<feature type="active site" description="Nucleophile" evidence="3">
    <location>
        <position position="152"/>
    </location>
</feature>
<evidence type="ECO:0000256" key="7">
    <source>
        <dbReference type="RuleBase" id="RU000397"/>
    </source>
</evidence>
<feature type="site" description="Activates thiol group during catalysis" evidence="6">
    <location>
        <position position="179"/>
    </location>
</feature>
<evidence type="ECO:0000256" key="6">
    <source>
        <dbReference type="PIRSR" id="PIRSR000149-4"/>
    </source>
</evidence>
<evidence type="ECO:0000256" key="2">
    <source>
        <dbReference type="ARBA" id="ARBA00023002"/>
    </source>
</evidence>
<evidence type="ECO:0000259" key="9">
    <source>
        <dbReference type="SMART" id="SM00846"/>
    </source>
</evidence>
<dbReference type="FunFam" id="3.30.360.10:FF:000002">
    <property type="entry name" value="Glyceraldehyde-3-phosphate dehydrogenase"/>
    <property type="match status" value="1"/>
</dbReference>
<dbReference type="STRING" id="1798383.A3D78_01570"/>
<name>A0A1F5ZYU0_9BACT</name>
<keyword evidence="5" id="KW-0547">Nucleotide-binding</keyword>
<keyword evidence="2 8" id="KW-0560">Oxidoreductase</keyword>
<dbReference type="InterPro" id="IPR036291">
    <property type="entry name" value="NAD(P)-bd_dom_sf"/>
</dbReference>
<dbReference type="PROSITE" id="PS00071">
    <property type="entry name" value="GAPDH"/>
    <property type="match status" value="1"/>
</dbReference>
<organism evidence="10 11">
    <name type="scientific">Candidatus Gottesmanbacteria bacterium RIFCSPHIGHO2_02_FULL_39_14</name>
    <dbReference type="NCBI Taxonomy" id="1798383"/>
    <lineage>
        <taxon>Bacteria</taxon>
        <taxon>Candidatus Gottesmaniibacteriota</taxon>
    </lineage>
</organism>
<dbReference type="SMART" id="SM00846">
    <property type="entry name" value="Gp_dh_N"/>
    <property type="match status" value="1"/>
</dbReference>
<feature type="binding site" evidence="4">
    <location>
        <begin position="210"/>
        <end position="211"/>
    </location>
    <ligand>
        <name>D-glyceraldehyde 3-phosphate</name>
        <dbReference type="ChEBI" id="CHEBI:59776"/>
    </ligand>
</feature>
<dbReference type="Gene3D" id="3.40.50.720">
    <property type="entry name" value="NAD(P)-binding Rossmann-like Domain"/>
    <property type="match status" value="1"/>
</dbReference>
<dbReference type="InterPro" id="IPR020831">
    <property type="entry name" value="GlycerAld/Erythrose_P_DH"/>
</dbReference>
<comment type="similarity">
    <text evidence="1 7">Belongs to the glyceraldehyde-3-phosphate dehydrogenase family.</text>
</comment>
<evidence type="ECO:0000313" key="11">
    <source>
        <dbReference type="Proteomes" id="UP000176253"/>
    </source>
</evidence>
<dbReference type="PANTHER" id="PTHR43148">
    <property type="entry name" value="GLYCERALDEHYDE-3-PHOSPHATE DEHYDROGENASE 2"/>
    <property type="match status" value="1"/>
</dbReference>
<dbReference type="InterPro" id="IPR020828">
    <property type="entry name" value="GlycerAld_3-P_DH_NAD(P)-bd"/>
</dbReference>
<dbReference type="CDD" id="cd18126">
    <property type="entry name" value="GAPDH_I_C"/>
    <property type="match status" value="1"/>
</dbReference>
<dbReference type="GO" id="GO:0016620">
    <property type="term" value="F:oxidoreductase activity, acting on the aldehyde or oxo group of donors, NAD or NADP as acceptor"/>
    <property type="evidence" value="ECO:0007669"/>
    <property type="project" value="InterPro"/>
</dbReference>
<dbReference type="Pfam" id="PF02800">
    <property type="entry name" value="Gp_dh_C"/>
    <property type="match status" value="1"/>
</dbReference>
<comment type="caution">
    <text evidence="10">The sequence shown here is derived from an EMBL/GenBank/DDBJ whole genome shotgun (WGS) entry which is preliminary data.</text>
</comment>
<evidence type="ECO:0000313" key="10">
    <source>
        <dbReference type="EMBL" id="OGG17332.1"/>
    </source>
</evidence>
<feature type="binding site" evidence="4">
    <location>
        <position position="233"/>
    </location>
    <ligand>
        <name>D-glyceraldehyde 3-phosphate</name>
        <dbReference type="ChEBI" id="CHEBI:59776"/>
    </ligand>
</feature>
<evidence type="ECO:0000256" key="4">
    <source>
        <dbReference type="PIRSR" id="PIRSR000149-2"/>
    </source>
</evidence>
<feature type="binding site" evidence="4">
    <location>
        <begin position="151"/>
        <end position="153"/>
    </location>
    <ligand>
        <name>D-glyceraldehyde 3-phosphate</name>
        <dbReference type="ChEBI" id="CHEBI:59776"/>
    </ligand>
</feature>
<dbReference type="NCBIfam" id="TIGR01534">
    <property type="entry name" value="GAPDH-I"/>
    <property type="match status" value="1"/>
</dbReference>
<dbReference type="Proteomes" id="UP000176253">
    <property type="component" value="Unassembled WGS sequence"/>
</dbReference>
<feature type="domain" description="Glyceraldehyde 3-phosphate dehydrogenase NAD(P) binding" evidence="9">
    <location>
        <begin position="4"/>
        <end position="152"/>
    </location>
</feature>
<protein>
    <recommendedName>
        <fullName evidence="8">Glyceraldehyde-3-phosphate dehydrogenase</fullName>
        <ecNumber evidence="8">1.2.1.-</ecNumber>
    </recommendedName>
</protein>
<sequence>MENLKIGINGFGRIGRLAARIILKRKNLDLVAVNSRADSSSHAYLLQYDSTYGQLDLPVKSNSQYIYVGLKKIAVLKFEQPALIPWQNHQVDIVIDASGKFRTAIDLKGHLSGSQFVILSAPAKDKTKTFVLGVNHHLFNPRKDKIISNSSCTTNCLSTTLKVLHDNFGVTKAFMTTVHAVTDSQNLLDNSHKQIRLRRSVLPSIIPASTGSAKDIIKLFPHLNGKIFCQAIRVPVATVSLINLVAEVKIKVNKDEVNNAFKTASKKNLAGILSVTSDELVSIDFKGSPYSSIVDLNLTEVADDKLLNVYAWYDNEWGYTERLVDLCQYIGKKSKII</sequence>
<evidence type="ECO:0000256" key="8">
    <source>
        <dbReference type="RuleBase" id="RU361160"/>
    </source>
</evidence>
<dbReference type="PIRSF" id="PIRSF000149">
    <property type="entry name" value="GAP_DH"/>
    <property type="match status" value="1"/>
</dbReference>
<feature type="binding site" evidence="5">
    <location>
        <position position="120"/>
    </location>
    <ligand>
        <name>NAD(+)</name>
        <dbReference type="ChEBI" id="CHEBI:57540"/>
    </ligand>
</feature>
<dbReference type="GO" id="GO:0050661">
    <property type="term" value="F:NADP binding"/>
    <property type="evidence" value="ECO:0007669"/>
    <property type="project" value="InterPro"/>
</dbReference>
<dbReference type="EC" id="1.2.1.-" evidence="8"/>
<dbReference type="Gene3D" id="3.30.360.10">
    <property type="entry name" value="Dihydrodipicolinate Reductase, domain 2"/>
    <property type="match status" value="1"/>
</dbReference>
<dbReference type="SUPFAM" id="SSF55347">
    <property type="entry name" value="Glyceraldehyde-3-phosphate dehydrogenase-like, C-terminal domain"/>
    <property type="match status" value="1"/>
</dbReference>
<keyword evidence="5" id="KW-0520">NAD</keyword>
<accession>A0A1F5ZYU0</accession>
<proteinExistence type="inferred from homology"/>
<gene>
    <name evidence="10" type="ORF">A3D78_01570</name>
</gene>
<feature type="binding site" evidence="5">
    <location>
        <position position="315"/>
    </location>
    <ligand>
        <name>NAD(+)</name>
        <dbReference type="ChEBI" id="CHEBI:57540"/>
    </ligand>
</feature>
<dbReference type="InterPro" id="IPR006424">
    <property type="entry name" value="Glyceraldehyde-3-P_DH_1"/>
</dbReference>
<feature type="binding site" evidence="4">
    <location>
        <position position="182"/>
    </location>
    <ligand>
        <name>D-glyceraldehyde 3-phosphate</name>
        <dbReference type="ChEBI" id="CHEBI:59776"/>
    </ligand>
</feature>
<evidence type="ECO:0000256" key="3">
    <source>
        <dbReference type="PIRSR" id="PIRSR000149-1"/>
    </source>
</evidence>
<dbReference type="SUPFAM" id="SSF51735">
    <property type="entry name" value="NAD(P)-binding Rossmann-fold domains"/>
    <property type="match status" value="1"/>
</dbReference>